<dbReference type="InterPro" id="IPR000582">
    <property type="entry name" value="Acyl-CoA-binding_protein"/>
</dbReference>
<feature type="domain" description="ACB" evidence="3">
    <location>
        <begin position="6"/>
        <end position="91"/>
    </location>
</feature>
<evidence type="ECO:0000313" key="4">
    <source>
        <dbReference type="EMBL" id="RPA90881.1"/>
    </source>
</evidence>
<comment type="similarity">
    <text evidence="1">Belongs to the ACBP family.</text>
</comment>
<dbReference type="InterPro" id="IPR035984">
    <property type="entry name" value="Acyl-CoA-binding_sf"/>
</dbReference>
<name>A0A3N4J2U0_9PEZI</name>
<dbReference type="EMBL" id="ML120511">
    <property type="protein sequence ID" value="RPA90881.1"/>
    <property type="molecule type" value="Genomic_DNA"/>
</dbReference>
<evidence type="ECO:0000313" key="5">
    <source>
        <dbReference type="Proteomes" id="UP000276215"/>
    </source>
</evidence>
<dbReference type="OrthoDB" id="346910at2759"/>
<dbReference type="STRING" id="1336337.A0A3N4J2U0"/>
<dbReference type="GO" id="GO:0006631">
    <property type="term" value="P:fatty acid metabolic process"/>
    <property type="evidence" value="ECO:0007669"/>
    <property type="project" value="TreeGrafter"/>
</dbReference>
<protein>
    <submittedName>
        <fullName evidence="4">Acyl-CoA binding protein</fullName>
    </submittedName>
</protein>
<dbReference type="PROSITE" id="PS51228">
    <property type="entry name" value="ACB_2"/>
    <property type="match status" value="1"/>
</dbReference>
<evidence type="ECO:0000256" key="1">
    <source>
        <dbReference type="ARBA" id="ARBA00005567"/>
    </source>
</evidence>
<proteinExistence type="inferred from homology"/>
<keyword evidence="5" id="KW-1185">Reference proteome</keyword>
<dbReference type="AlphaFoldDB" id="A0A3N4J2U0"/>
<dbReference type="PANTHER" id="PTHR23310:SF62">
    <property type="entry name" value="ACYL-COA BINDING PROTEIN 1, ISOFORM A"/>
    <property type="match status" value="1"/>
</dbReference>
<gene>
    <name evidence="4" type="ORF">L873DRAFT_1716213</name>
</gene>
<evidence type="ECO:0000259" key="3">
    <source>
        <dbReference type="PROSITE" id="PS51228"/>
    </source>
</evidence>
<sequence length="108" mass="11752">MSSYTPSPAFETAKANVDKLTKSQSQAIMLLAYALYKQTTVGDVNVPAPSIFDPRGKVKHTAWTYAHGISREAADAQYVNCSEHMVGGTPLNEANEELLGKIRGSNFF</sequence>
<dbReference type="GO" id="GO:0000062">
    <property type="term" value="F:fatty-acyl-CoA binding"/>
    <property type="evidence" value="ECO:0007669"/>
    <property type="project" value="InterPro"/>
</dbReference>
<dbReference type="SUPFAM" id="SSF47027">
    <property type="entry name" value="Acyl-CoA binding protein"/>
    <property type="match status" value="1"/>
</dbReference>
<dbReference type="Pfam" id="PF00887">
    <property type="entry name" value="ACBP"/>
    <property type="match status" value="1"/>
</dbReference>
<evidence type="ECO:0000256" key="2">
    <source>
        <dbReference type="ARBA" id="ARBA00023121"/>
    </source>
</evidence>
<dbReference type="PRINTS" id="PR00689">
    <property type="entry name" value="ACOABINDINGP"/>
</dbReference>
<accession>A0A3N4J2U0</accession>
<organism evidence="4 5">
    <name type="scientific">Choiromyces venosus 120613-1</name>
    <dbReference type="NCBI Taxonomy" id="1336337"/>
    <lineage>
        <taxon>Eukaryota</taxon>
        <taxon>Fungi</taxon>
        <taxon>Dikarya</taxon>
        <taxon>Ascomycota</taxon>
        <taxon>Pezizomycotina</taxon>
        <taxon>Pezizomycetes</taxon>
        <taxon>Pezizales</taxon>
        <taxon>Tuberaceae</taxon>
        <taxon>Choiromyces</taxon>
    </lineage>
</organism>
<keyword evidence="2" id="KW-0446">Lipid-binding</keyword>
<dbReference type="Proteomes" id="UP000276215">
    <property type="component" value="Unassembled WGS sequence"/>
</dbReference>
<dbReference type="PANTHER" id="PTHR23310">
    <property type="entry name" value="ACYL-COA-BINDING PROTEIN, ACBP"/>
    <property type="match status" value="1"/>
</dbReference>
<dbReference type="InterPro" id="IPR014352">
    <property type="entry name" value="FERM/acyl-CoA-bd_prot_sf"/>
</dbReference>
<reference evidence="4 5" key="1">
    <citation type="journal article" date="2018" name="Nat. Ecol. Evol.">
        <title>Pezizomycetes genomes reveal the molecular basis of ectomycorrhizal truffle lifestyle.</title>
        <authorList>
            <person name="Murat C."/>
            <person name="Payen T."/>
            <person name="Noel B."/>
            <person name="Kuo A."/>
            <person name="Morin E."/>
            <person name="Chen J."/>
            <person name="Kohler A."/>
            <person name="Krizsan K."/>
            <person name="Balestrini R."/>
            <person name="Da Silva C."/>
            <person name="Montanini B."/>
            <person name="Hainaut M."/>
            <person name="Levati E."/>
            <person name="Barry K.W."/>
            <person name="Belfiori B."/>
            <person name="Cichocki N."/>
            <person name="Clum A."/>
            <person name="Dockter R.B."/>
            <person name="Fauchery L."/>
            <person name="Guy J."/>
            <person name="Iotti M."/>
            <person name="Le Tacon F."/>
            <person name="Lindquist E.A."/>
            <person name="Lipzen A."/>
            <person name="Malagnac F."/>
            <person name="Mello A."/>
            <person name="Molinier V."/>
            <person name="Miyauchi S."/>
            <person name="Poulain J."/>
            <person name="Riccioni C."/>
            <person name="Rubini A."/>
            <person name="Sitrit Y."/>
            <person name="Splivallo R."/>
            <person name="Traeger S."/>
            <person name="Wang M."/>
            <person name="Zifcakova L."/>
            <person name="Wipf D."/>
            <person name="Zambonelli A."/>
            <person name="Paolocci F."/>
            <person name="Nowrousian M."/>
            <person name="Ottonello S."/>
            <person name="Baldrian P."/>
            <person name="Spatafora J.W."/>
            <person name="Henrissat B."/>
            <person name="Nagy L.G."/>
            <person name="Aury J.M."/>
            <person name="Wincker P."/>
            <person name="Grigoriev I.V."/>
            <person name="Bonfante P."/>
            <person name="Martin F.M."/>
        </authorList>
    </citation>
    <scope>NUCLEOTIDE SEQUENCE [LARGE SCALE GENOMIC DNA]</scope>
    <source>
        <strain evidence="4 5">120613-1</strain>
    </source>
</reference>
<dbReference type="Gene3D" id="1.20.80.10">
    <property type="match status" value="1"/>
</dbReference>